<organism evidence="2 3">
    <name type="scientific">Paraburkholderia xenovorans (strain LB400)</name>
    <dbReference type="NCBI Taxonomy" id="266265"/>
    <lineage>
        <taxon>Bacteria</taxon>
        <taxon>Pseudomonadati</taxon>
        <taxon>Pseudomonadota</taxon>
        <taxon>Betaproteobacteria</taxon>
        <taxon>Burkholderiales</taxon>
        <taxon>Burkholderiaceae</taxon>
        <taxon>Paraburkholderia</taxon>
    </lineage>
</organism>
<dbReference type="Proteomes" id="UP000001817">
    <property type="component" value="Chromosome 2"/>
</dbReference>
<name>Q13MB9_PARXL</name>
<dbReference type="KEGG" id="bxe:Bxe_B1186"/>
<feature type="region of interest" description="Disordered" evidence="1">
    <location>
        <begin position="72"/>
        <end position="94"/>
    </location>
</feature>
<proteinExistence type="predicted"/>
<sequence length="94" mass="10622">MTRHFKPAGAAQPERQTTVRSVGTDYQRHVAVPRALFTAPPPDLLTLVIAEAIKRKAQAEIQREALREAMYEMPVSPERNHDRGADIRPVDSYE</sequence>
<feature type="compositionally biased region" description="Basic and acidic residues" evidence="1">
    <location>
        <begin position="78"/>
        <end position="94"/>
    </location>
</feature>
<dbReference type="EMBL" id="CP000271">
    <property type="protein sequence ID" value="ABE34770.1"/>
    <property type="molecule type" value="Genomic_DNA"/>
</dbReference>
<evidence type="ECO:0000256" key="1">
    <source>
        <dbReference type="SAM" id="MobiDB-lite"/>
    </source>
</evidence>
<evidence type="ECO:0000313" key="2">
    <source>
        <dbReference type="EMBL" id="ABE34770.1"/>
    </source>
</evidence>
<feature type="region of interest" description="Disordered" evidence="1">
    <location>
        <begin position="1"/>
        <end position="22"/>
    </location>
</feature>
<dbReference type="KEGG" id="bxb:DR64_6502"/>
<dbReference type="eggNOG" id="ENOG5030CUW">
    <property type="taxonomic scope" value="Bacteria"/>
</dbReference>
<dbReference type="PATRIC" id="fig|266265.5.peg.6570"/>
<dbReference type="RefSeq" id="WP_011492087.1">
    <property type="nucleotide sequence ID" value="NC_007952.1"/>
</dbReference>
<dbReference type="OrthoDB" id="9010018at2"/>
<gene>
    <name evidence="2" type="ORF">Bxe_B1186</name>
</gene>
<accession>Q13MB9</accession>
<evidence type="ECO:0000313" key="3">
    <source>
        <dbReference type="Proteomes" id="UP000001817"/>
    </source>
</evidence>
<dbReference type="STRING" id="266265.Bxe_B1186"/>
<protein>
    <submittedName>
        <fullName evidence="2">Uncharacterized protein</fullName>
    </submittedName>
</protein>
<reference evidence="2 3" key="1">
    <citation type="journal article" date="2006" name="Proc. Natl. Acad. Sci. U.S.A.">
        <title>Burkholderia xenovorans LB400 harbors a multi-replicon, 9.73-Mbp genome shaped for versatility.</title>
        <authorList>
            <person name="Chain P.S."/>
            <person name="Denef V.J."/>
            <person name="Konstantinidis K.T."/>
            <person name="Vergez L.M."/>
            <person name="Agullo L."/>
            <person name="Reyes V.L."/>
            <person name="Hauser L."/>
            <person name="Cordova M."/>
            <person name="Gomez L."/>
            <person name="Gonzalez M."/>
            <person name="Land M."/>
            <person name="Lao V."/>
            <person name="Larimer F."/>
            <person name="LiPuma J.J."/>
            <person name="Mahenthiralingam E."/>
            <person name="Malfatti S.A."/>
            <person name="Marx C.J."/>
            <person name="Parnell J.J."/>
            <person name="Ramette A."/>
            <person name="Richardson P."/>
            <person name="Seeger M."/>
            <person name="Smith D."/>
            <person name="Spilker T."/>
            <person name="Sul W.J."/>
            <person name="Tsoi T.V."/>
            <person name="Ulrich L.E."/>
            <person name="Zhulin I.B."/>
            <person name="Tiedje J.M."/>
        </authorList>
    </citation>
    <scope>NUCLEOTIDE SEQUENCE [LARGE SCALE GENOMIC DNA]</scope>
    <source>
        <strain evidence="2 3">LB400</strain>
    </source>
</reference>
<dbReference type="AlphaFoldDB" id="Q13MB9"/>
<keyword evidence="3" id="KW-1185">Reference proteome</keyword>